<dbReference type="InterPro" id="IPR000742">
    <property type="entry name" value="EGF"/>
</dbReference>
<dbReference type="SMART" id="SM00179">
    <property type="entry name" value="EGF_CA"/>
    <property type="match status" value="2"/>
</dbReference>
<dbReference type="SUPFAM" id="SSF57196">
    <property type="entry name" value="EGF/Laminin"/>
    <property type="match status" value="2"/>
</dbReference>
<evidence type="ECO:0000256" key="2">
    <source>
        <dbReference type="ARBA" id="ARBA00022475"/>
    </source>
</evidence>
<dbReference type="Proteomes" id="UP001286313">
    <property type="component" value="Unassembled WGS sequence"/>
</dbReference>
<dbReference type="GO" id="GO:0005886">
    <property type="term" value="C:plasma membrane"/>
    <property type="evidence" value="ECO:0007669"/>
    <property type="project" value="UniProtKB-SubCell"/>
</dbReference>
<evidence type="ECO:0000256" key="6">
    <source>
        <dbReference type="ARBA" id="ARBA00022737"/>
    </source>
</evidence>
<dbReference type="GO" id="GO:0009887">
    <property type="term" value="P:animal organ morphogenesis"/>
    <property type="evidence" value="ECO:0007669"/>
    <property type="project" value="UniProtKB-ARBA"/>
</dbReference>
<evidence type="ECO:0000256" key="11">
    <source>
        <dbReference type="ARBA" id="ARBA00023180"/>
    </source>
</evidence>
<evidence type="ECO:0000256" key="4">
    <source>
        <dbReference type="ARBA" id="ARBA00022692"/>
    </source>
</evidence>
<evidence type="ECO:0000256" key="9">
    <source>
        <dbReference type="ARBA" id="ARBA00023136"/>
    </source>
</evidence>
<dbReference type="GO" id="GO:0007219">
    <property type="term" value="P:Notch signaling pathway"/>
    <property type="evidence" value="ECO:0007669"/>
    <property type="project" value="TreeGrafter"/>
</dbReference>
<dbReference type="CDD" id="cd00054">
    <property type="entry name" value="EGF_CA"/>
    <property type="match status" value="1"/>
</dbReference>
<evidence type="ECO:0000256" key="1">
    <source>
        <dbReference type="ARBA" id="ARBA00004251"/>
    </source>
</evidence>
<keyword evidence="10 12" id="KW-1015">Disulfide bond</keyword>
<dbReference type="InterPro" id="IPR001791">
    <property type="entry name" value="Laminin_G"/>
</dbReference>
<feature type="transmembrane region" description="Helical" evidence="14">
    <location>
        <begin position="182"/>
        <end position="206"/>
    </location>
</feature>
<dbReference type="InterPro" id="IPR001881">
    <property type="entry name" value="EGF-like_Ca-bd_dom"/>
</dbReference>
<dbReference type="GO" id="GO:0005112">
    <property type="term" value="F:Notch binding"/>
    <property type="evidence" value="ECO:0007669"/>
    <property type="project" value="TreeGrafter"/>
</dbReference>
<dbReference type="AlphaFoldDB" id="A0AAE1EVQ6"/>
<organism evidence="17 18">
    <name type="scientific">Petrolisthes cinctipes</name>
    <name type="common">Flat porcelain crab</name>
    <dbReference type="NCBI Taxonomy" id="88211"/>
    <lineage>
        <taxon>Eukaryota</taxon>
        <taxon>Metazoa</taxon>
        <taxon>Ecdysozoa</taxon>
        <taxon>Arthropoda</taxon>
        <taxon>Crustacea</taxon>
        <taxon>Multicrustacea</taxon>
        <taxon>Malacostraca</taxon>
        <taxon>Eumalacostraca</taxon>
        <taxon>Eucarida</taxon>
        <taxon>Decapoda</taxon>
        <taxon>Pleocyemata</taxon>
        <taxon>Anomura</taxon>
        <taxon>Galatheoidea</taxon>
        <taxon>Porcellanidae</taxon>
        <taxon>Petrolisthes</taxon>
    </lineage>
</organism>
<gene>
    <name evidence="17" type="ORF">Pcinc_031852</name>
</gene>
<dbReference type="PROSITE" id="PS01187">
    <property type="entry name" value="EGF_CA"/>
    <property type="match status" value="1"/>
</dbReference>
<dbReference type="PROSITE" id="PS50026">
    <property type="entry name" value="EGF_3"/>
    <property type="match status" value="1"/>
</dbReference>
<feature type="disulfide bond" evidence="12">
    <location>
        <begin position="161"/>
        <end position="170"/>
    </location>
</feature>
<dbReference type="FunFam" id="2.10.25.10:FF:000391">
    <property type="entry name" value="Weary, isoform C"/>
    <property type="match status" value="1"/>
</dbReference>
<keyword evidence="7" id="KW-0106">Calcium</keyword>
<dbReference type="Gene3D" id="4.10.900.10">
    <property type="entry name" value="TCF3-CBD (Catenin binding domain)"/>
    <property type="match status" value="1"/>
</dbReference>
<keyword evidence="2" id="KW-1003">Cell membrane</keyword>
<feature type="domain" description="Laminin G" evidence="15">
    <location>
        <begin position="1"/>
        <end position="92"/>
    </location>
</feature>
<dbReference type="InterPro" id="IPR027397">
    <property type="entry name" value="Catenin-bd_sf"/>
</dbReference>
<keyword evidence="11" id="KW-0325">Glycoprotein</keyword>
<reference evidence="17" key="1">
    <citation type="submission" date="2023-10" db="EMBL/GenBank/DDBJ databases">
        <title>Genome assemblies of two species of porcelain crab, Petrolisthes cinctipes and Petrolisthes manimaculis (Anomura: Porcellanidae).</title>
        <authorList>
            <person name="Angst P."/>
        </authorList>
    </citation>
    <scope>NUCLEOTIDE SEQUENCE</scope>
    <source>
        <strain evidence="17">PB745_01</strain>
        <tissue evidence="17">Gill</tissue>
    </source>
</reference>
<evidence type="ECO:0000256" key="5">
    <source>
        <dbReference type="ARBA" id="ARBA00022729"/>
    </source>
</evidence>
<evidence type="ECO:0000256" key="3">
    <source>
        <dbReference type="ARBA" id="ARBA00022536"/>
    </source>
</evidence>
<keyword evidence="4 14" id="KW-0812">Transmembrane</keyword>
<feature type="domain" description="EGF-like" evidence="16">
    <location>
        <begin position="135"/>
        <end position="171"/>
    </location>
</feature>
<feature type="compositionally biased region" description="Basic residues" evidence="13">
    <location>
        <begin position="298"/>
        <end position="314"/>
    </location>
</feature>
<dbReference type="PANTHER" id="PTHR12916">
    <property type="entry name" value="CYTOCHROME C OXIDASE POLYPEPTIDE VIC-2"/>
    <property type="match status" value="1"/>
</dbReference>
<name>A0AAE1EVQ6_PETCI</name>
<evidence type="ECO:0000259" key="16">
    <source>
        <dbReference type="PROSITE" id="PS50026"/>
    </source>
</evidence>
<sequence length="363" mass="38967">MVLEVDDGDGDLYNATVGSEGTRLLQVDKQEGVHIAGSPEYVDISIFKIQGDYFDGCMEDLRISGHSVPLPPVMNSTAWGQASMYKGVEAGCNAPSACTNVSCEPPFSCVDTWRSYHCGCGEGGVLSSSRATCEDQDECVWQPCLSGGTCFNTQPGYVCSCPAGFSGQHCHLPDVGQTSLKLPLGVLVTIVVWCIFFVLLLCAFLLHQHHRRSSLRKTMADVKGSTVDCRGQGSPPCTHTPNLLELQIQKPPKANGQPAWAKNVNIADVDVLQVDGSSLPCSLEERGDGCVVITTSPARRKRNGQSMNGKKRRSSVVSQDDLRNYRYEGEGSSPGSLSSCLESCSGSGKFLGGFREVAHMVES</sequence>
<dbReference type="PROSITE" id="PS50025">
    <property type="entry name" value="LAM_G_DOMAIN"/>
    <property type="match status" value="1"/>
</dbReference>
<dbReference type="PANTHER" id="PTHR12916:SF9">
    <property type="entry name" value="NEUROGENIC LOCUS NOTCH HOMOLOG PROTEIN 1-RELATED"/>
    <property type="match status" value="1"/>
</dbReference>
<accession>A0AAE1EVQ6</accession>
<keyword evidence="3 12" id="KW-0245">EGF-like domain</keyword>
<evidence type="ECO:0000256" key="7">
    <source>
        <dbReference type="ARBA" id="ARBA00022837"/>
    </source>
</evidence>
<evidence type="ECO:0000256" key="13">
    <source>
        <dbReference type="SAM" id="MobiDB-lite"/>
    </source>
</evidence>
<dbReference type="Gene3D" id="2.60.120.200">
    <property type="match status" value="1"/>
</dbReference>
<evidence type="ECO:0000256" key="12">
    <source>
        <dbReference type="PROSITE-ProRule" id="PRU00076"/>
    </source>
</evidence>
<evidence type="ECO:0000259" key="15">
    <source>
        <dbReference type="PROSITE" id="PS50025"/>
    </source>
</evidence>
<evidence type="ECO:0000256" key="8">
    <source>
        <dbReference type="ARBA" id="ARBA00022989"/>
    </source>
</evidence>
<dbReference type="PROSITE" id="PS00010">
    <property type="entry name" value="ASX_HYDROXYL"/>
    <property type="match status" value="1"/>
</dbReference>
<dbReference type="Pfam" id="PF00008">
    <property type="entry name" value="EGF"/>
    <property type="match status" value="1"/>
</dbReference>
<evidence type="ECO:0000313" key="18">
    <source>
        <dbReference type="Proteomes" id="UP001286313"/>
    </source>
</evidence>
<proteinExistence type="predicted"/>
<keyword evidence="9 14" id="KW-0472">Membrane</keyword>
<comment type="caution">
    <text evidence="17">The sequence shown here is derived from an EMBL/GenBank/DDBJ whole genome shotgun (WGS) entry which is preliminary data.</text>
</comment>
<protein>
    <submittedName>
        <fullName evidence="17">Uncharacterized protein</fullName>
    </submittedName>
</protein>
<keyword evidence="8 14" id="KW-1133">Transmembrane helix</keyword>
<dbReference type="GO" id="GO:0005509">
    <property type="term" value="F:calcium ion binding"/>
    <property type="evidence" value="ECO:0007669"/>
    <property type="project" value="InterPro"/>
</dbReference>
<keyword evidence="5" id="KW-0732">Signal</keyword>
<dbReference type="PROSITE" id="PS01186">
    <property type="entry name" value="EGF_2"/>
    <property type="match status" value="1"/>
</dbReference>
<evidence type="ECO:0000256" key="10">
    <source>
        <dbReference type="ARBA" id="ARBA00023157"/>
    </source>
</evidence>
<feature type="region of interest" description="Disordered" evidence="13">
    <location>
        <begin position="297"/>
        <end position="338"/>
    </location>
</feature>
<dbReference type="PROSITE" id="PS00022">
    <property type="entry name" value="EGF_1"/>
    <property type="match status" value="1"/>
</dbReference>
<evidence type="ECO:0000313" key="17">
    <source>
        <dbReference type="EMBL" id="KAK3862264.1"/>
    </source>
</evidence>
<dbReference type="EMBL" id="JAWQEG010004281">
    <property type="protein sequence ID" value="KAK3862264.1"/>
    <property type="molecule type" value="Genomic_DNA"/>
</dbReference>
<feature type="compositionally biased region" description="Basic and acidic residues" evidence="13">
    <location>
        <begin position="320"/>
        <end position="329"/>
    </location>
</feature>
<comment type="subcellular location">
    <subcellularLocation>
        <location evidence="1">Cell membrane</location>
        <topology evidence="1">Single-pass type I membrane protein</topology>
    </subcellularLocation>
</comment>
<keyword evidence="6" id="KW-0677">Repeat</keyword>
<dbReference type="InterPro" id="IPR018097">
    <property type="entry name" value="EGF_Ca-bd_CS"/>
</dbReference>
<dbReference type="Gene3D" id="2.10.25.10">
    <property type="entry name" value="Laminin"/>
    <property type="match status" value="2"/>
</dbReference>
<comment type="caution">
    <text evidence="12">Lacks conserved residue(s) required for the propagation of feature annotation.</text>
</comment>
<dbReference type="SMART" id="SM00181">
    <property type="entry name" value="EGF"/>
    <property type="match status" value="2"/>
</dbReference>
<dbReference type="InterPro" id="IPR000152">
    <property type="entry name" value="EGF-type_Asp/Asn_hydroxyl_site"/>
</dbReference>
<evidence type="ECO:0000256" key="14">
    <source>
        <dbReference type="SAM" id="Phobius"/>
    </source>
</evidence>
<keyword evidence="18" id="KW-1185">Reference proteome</keyword>